<protein>
    <recommendedName>
        <fullName evidence="2">F-box domain-containing protein</fullName>
    </recommendedName>
</protein>
<proteinExistence type="predicted"/>
<dbReference type="InterPro" id="IPR036047">
    <property type="entry name" value="F-box-like_dom_sf"/>
</dbReference>
<dbReference type="Proteomes" id="UP000091918">
    <property type="component" value="Unassembled WGS sequence"/>
</dbReference>
<gene>
    <name evidence="3" type="ORF">ACJ72_06436</name>
</gene>
<dbReference type="InterPro" id="IPR001810">
    <property type="entry name" value="F-box_dom"/>
</dbReference>
<evidence type="ECO:0000259" key="2">
    <source>
        <dbReference type="Pfam" id="PF12937"/>
    </source>
</evidence>
<dbReference type="OrthoDB" id="5139510at2759"/>
<accession>A0A1B7NR53</accession>
<dbReference type="EMBL" id="LGUA01001096">
    <property type="protein sequence ID" value="OAX79249.1"/>
    <property type="molecule type" value="Genomic_DNA"/>
</dbReference>
<dbReference type="AlphaFoldDB" id="A0A1B7NR53"/>
<dbReference type="Gene3D" id="1.20.1280.50">
    <property type="match status" value="1"/>
</dbReference>
<name>A0A1B7NR53_9EURO</name>
<feature type="region of interest" description="Disordered" evidence="1">
    <location>
        <begin position="1"/>
        <end position="22"/>
    </location>
</feature>
<sequence length="460" mass="53081">MSTENTLKTEAHSNSSPALDTTPVKKIPEEILEQIFSIVALHPPVSSWHDSRYKETLAVMLVCRRWHRIAEPLLYRRIKFGQSETSDPLISLQDGRRLLQSLKRKPYLSNYIRDVTIGSSFRYGHNESTGLYEVSDVFNELVPEILRYCNETVVLWICELSSASSVLEAIKKLPLKSLSIQRVNYSLFSDVFFNWLVSLRSLEELHIGTWRKHSSLPLNSLPTSLRGQSNIKIFKLDETNTCPTFTESCLALPAALEEVSLRGLRWSRSDWHYSTDEIQALLVLHRDSLRRIRVSYLDTSGLLPTFAIFPRLEQLFLCAYQVFGKEKPTELYLKLCAPNLKLLILHVDAEVTHSLDSESFSETEVEWLEQFASAHSQTLLAKKFCELHVIFFPVVECSKDLSWPWDRLDRAAEIVSKHGIKLTYSEPTSREEWAKQVAEQVANNSEHIEQLEEREMYYLI</sequence>
<evidence type="ECO:0000313" key="4">
    <source>
        <dbReference type="Proteomes" id="UP000091918"/>
    </source>
</evidence>
<dbReference type="Pfam" id="PF12937">
    <property type="entry name" value="F-box-like"/>
    <property type="match status" value="1"/>
</dbReference>
<comment type="caution">
    <text evidence="3">The sequence shown here is derived from an EMBL/GenBank/DDBJ whole genome shotgun (WGS) entry which is preliminary data.</text>
</comment>
<dbReference type="Gene3D" id="3.80.10.10">
    <property type="entry name" value="Ribonuclease Inhibitor"/>
    <property type="match status" value="1"/>
</dbReference>
<dbReference type="InterPro" id="IPR032675">
    <property type="entry name" value="LRR_dom_sf"/>
</dbReference>
<dbReference type="SUPFAM" id="SSF52047">
    <property type="entry name" value="RNI-like"/>
    <property type="match status" value="1"/>
</dbReference>
<reference evidence="3 4" key="1">
    <citation type="submission" date="2015-07" db="EMBL/GenBank/DDBJ databases">
        <title>Emmonsia species relationships and genome sequence.</title>
        <authorList>
            <person name="Cuomo C.A."/>
            <person name="Schwartz I.S."/>
            <person name="Kenyon C."/>
            <person name="de Hoog G.S."/>
            <person name="Govender N.P."/>
            <person name="Botha A."/>
            <person name="Moreno L."/>
            <person name="de Vries M."/>
            <person name="Munoz J.F."/>
            <person name="Stielow J.B."/>
        </authorList>
    </citation>
    <scope>NUCLEOTIDE SEQUENCE [LARGE SCALE GENOMIC DNA]</scope>
    <source>
        <strain evidence="3 4">CBS 136260</strain>
    </source>
</reference>
<evidence type="ECO:0000313" key="3">
    <source>
        <dbReference type="EMBL" id="OAX79249.1"/>
    </source>
</evidence>
<dbReference type="SUPFAM" id="SSF81383">
    <property type="entry name" value="F-box domain"/>
    <property type="match status" value="1"/>
</dbReference>
<evidence type="ECO:0000256" key="1">
    <source>
        <dbReference type="SAM" id="MobiDB-lite"/>
    </source>
</evidence>
<feature type="domain" description="F-box" evidence="2">
    <location>
        <begin position="26"/>
        <end position="79"/>
    </location>
</feature>
<keyword evidence="4" id="KW-1185">Reference proteome</keyword>
<organism evidence="3 4">
    <name type="scientific">Emergomyces africanus</name>
    <dbReference type="NCBI Taxonomy" id="1955775"/>
    <lineage>
        <taxon>Eukaryota</taxon>
        <taxon>Fungi</taxon>
        <taxon>Dikarya</taxon>
        <taxon>Ascomycota</taxon>
        <taxon>Pezizomycotina</taxon>
        <taxon>Eurotiomycetes</taxon>
        <taxon>Eurotiomycetidae</taxon>
        <taxon>Onygenales</taxon>
        <taxon>Ajellomycetaceae</taxon>
        <taxon>Emergomyces</taxon>
    </lineage>
</organism>
<feature type="compositionally biased region" description="Polar residues" evidence="1">
    <location>
        <begin position="1"/>
        <end position="19"/>
    </location>
</feature>